<dbReference type="Proteomes" id="UP001165444">
    <property type="component" value="Unassembled WGS sequence"/>
</dbReference>
<protein>
    <recommendedName>
        <fullName evidence="3">Lipoprotein</fullName>
    </recommendedName>
</protein>
<dbReference type="InterPro" id="IPR045398">
    <property type="entry name" value="DUF6515"/>
</dbReference>
<organism evidence="1 2">
    <name type="scientific">Parabacteroides faecalis</name>
    <dbReference type="NCBI Taxonomy" id="2924040"/>
    <lineage>
        <taxon>Bacteria</taxon>
        <taxon>Pseudomonadati</taxon>
        <taxon>Bacteroidota</taxon>
        <taxon>Bacteroidia</taxon>
        <taxon>Bacteroidales</taxon>
        <taxon>Tannerellaceae</taxon>
        <taxon>Parabacteroides</taxon>
    </lineage>
</organism>
<sequence length="149" mass="16998">MKSIGMLIGLSFVFTSCIQARPAYADHSRHPVVVTHIDHSPDQRHRKKVKVKKIVIGTRVKARPVNCIVIRHNQIVLLYAAGVFYRQINDGEYEVVRPEIGMVVPELPAYDVEQVKIKGKTLFLYDGTLYKQIPTTNGIQYEVYGFIDE</sequence>
<reference evidence="1 2" key="1">
    <citation type="submission" date="2022-03" db="EMBL/GenBank/DDBJ databases">
        <title>Parabacteroides sp. nov. isolated from swine feces.</title>
        <authorList>
            <person name="Bak J.E."/>
        </authorList>
    </citation>
    <scope>NUCLEOTIDE SEQUENCE [LARGE SCALE GENOMIC DNA]</scope>
    <source>
        <strain evidence="1 2">AGMB00274</strain>
    </source>
</reference>
<accession>A0ABT0C4D6</accession>
<dbReference type="Pfam" id="PF20125">
    <property type="entry name" value="DUF6515"/>
    <property type="match status" value="1"/>
</dbReference>
<evidence type="ECO:0008006" key="3">
    <source>
        <dbReference type="Google" id="ProtNLM"/>
    </source>
</evidence>
<comment type="caution">
    <text evidence="1">The sequence shown here is derived from an EMBL/GenBank/DDBJ whole genome shotgun (WGS) entry which is preliminary data.</text>
</comment>
<proteinExistence type="predicted"/>
<name>A0ABT0C4D6_9BACT</name>
<evidence type="ECO:0000313" key="1">
    <source>
        <dbReference type="EMBL" id="MCJ2381870.1"/>
    </source>
</evidence>
<dbReference type="RefSeq" id="WP_243326300.1">
    <property type="nucleotide sequence ID" value="NZ_JAKZMM010000046.1"/>
</dbReference>
<evidence type="ECO:0000313" key="2">
    <source>
        <dbReference type="Proteomes" id="UP001165444"/>
    </source>
</evidence>
<gene>
    <name evidence="1" type="ORF">MUN53_14860</name>
</gene>
<keyword evidence="2" id="KW-1185">Reference proteome</keyword>
<dbReference type="EMBL" id="JAKZMM010000046">
    <property type="protein sequence ID" value="MCJ2381870.1"/>
    <property type="molecule type" value="Genomic_DNA"/>
</dbReference>
<dbReference type="PROSITE" id="PS51257">
    <property type="entry name" value="PROKAR_LIPOPROTEIN"/>
    <property type="match status" value="1"/>
</dbReference>